<feature type="compositionally biased region" description="Low complexity" evidence="8">
    <location>
        <begin position="228"/>
        <end position="240"/>
    </location>
</feature>
<feature type="region of interest" description="Disordered" evidence="8">
    <location>
        <begin position="227"/>
        <end position="246"/>
    </location>
</feature>
<dbReference type="InterPro" id="IPR020846">
    <property type="entry name" value="MFS_dom"/>
</dbReference>
<feature type="transmembrane region" description="Helical" evidence="9">
    <location>
        <begin position="265"/>
        <end position="286"/>
    </location>
</feature>
<keyword evidence="4 9" id="KW-0812">Transmembrane</keyword>
<evidence type="ECO:0000256" key="1">
    <source>
        <dbReference type="ARBA" id="ARBA00004651"/>
    </source>
</evidence>
<sequence length="487" mass="51983">MGTATDLQQLLRVYWALLLGNMLEWYEFAVYGYLAVYLAQNFFSGSLLATWLGFATTFLARPLGGLFLGSVGDTFGRSASVNISIVGMLVGTVGQGLIPSYLWPVANSTWMGHLGLVLLVLLRILQGLCTGGEISTVSTYITEVGPPKALGRSIAFIAITSNLGLLSARAVVYVMVELLGEEQMMQWGWRIPFLLALLPGLIAMVGRRYLPESEAFLERKAAEQEVAESSSDEGSNTGSSADECSKPQTSTFSVVKVLFRSHPHALLVGIGFTVSYAVFLYGGFVWGHSFLKAHGASEETLLLSGVIARLLQCLMALPVGWLADVRGVGWVTLVGAGAMTVAGVPLWMSLQSNPTDSTVVLVTYGVGYGLLGSLTGTVFYLFVVELFPTALRNMGVGISFNIGFAIFGGFAPFLAQVSLESCWLGPGILYSAGGLVTLVTILWGIRLQRRGILRLAHVRPEPYFGSWAWAAGTKGADRGGAASDSSA</sequence>
<dbReference type="Proteomes" id="UP000654075">
    <property type="component" value="Unassembled WGS sequence"/>
</dbReference>
<comment type="subcellular location">
    <subcellularLocation>
        <location evidence="1">Cell membrane</location>
        <topology evidence="1">Multi-pass membrane protein</topology>
    </subcellularLocation>
</comment>
<feature type="transmembrane region" description="Helical" evidence="9">
    <location>
        <begin position="395"/>
        <end position="415"/>
    </location>
</feature>
<evidence type="ECO:0000256" key="2">
    <source>
        <dbReference type="ARBA" id="ARBA00022448"/>
    </source>
</evidence>
<evidence type="ECO:0000256" key="9">
    <source>
        <dbReference type="SAM" id="Phobius"/>
    </source>
</evidence>
<feature type="transmembrane region" description="Helical" evidence="9">
    <location>
        <begin position="48"/>
        <end position="69"/>
    </location>
</feature>
<dbReference type="OrthoDB" id="434726at2759"/>
<feature type="transmembrane region" description="Helical" evidence="9">
    <location>
        <begin position="362"/>
        <end position="383"/>
    </location>
</feature>
<proteinExistence type="predicted"/>
<dbReference type="OMA" id="ETGYYWY"/>
<feature type="transmembrane region" description="Helical" evidence="9">
    <location>
        <begin position="427"/>
        <end position="445"/>
    </location>
</feature>
<feature type="transmembrane region" description="Helical" evidence="9">
    <location>
        <begin position="330"/>
        <end position="350"/>
    </location>
</feature>
<dbReference type="InterPro" id="IPR005828">
    <property type="entry name" value="MFS_sugar_transport-like"/>
</dbReference>
<evidence type="ECO:0000256" key="5">
    <source>
        <dbReference type="ARBA" id="ARBA00022847"/>
    </source>
</evidence>
<feature type="transmembrane region" description="Helical" evidence="9">
    <location>
        <begin position="306"/>
        <end position="323"/>
    </location>
</feature>
<dbReference type="AlphaFoldDB" id="A0A813D9M9"/>
<dbReference type="Pfam" id="PF00083">
    <property type="entry name" value="Sugar_tr"/>
    <property type="match status" value="1"/>
</dbReference>
<feature type="transmembrane region" description="Helical" evidence="9">
    <location>
        <begin position="187"/>
        <end position="210"/>
    </location>
</feature>
<feature type="domain" description="Major facilitator superfamily (MFS) profile" evidence="10">
    <location>
        <begin position="13"/>
        <end position="449"/>
    </location>
</feature>
<dbReference type="PROSITE" id="PS50850">
    <property type="entry name" value="MFS"/>
    <property type="match status" value="1"/>
</dbReference>
<evidence type="ECO:0000313" key="11">
    <source>
        <dbReference type="EMBL" id="CAE8583469.1"/>
    </source>
</evidence>
<dbReference type="Gene3D" id="1.20.1250.20">
    <property type="entry name" value="MFS general substrate transporter like domains"/>
    <property type="match status" value="1"/>
</dbReference>
<dbReference type="GO" id="GO:0005886">
    <property type="term" value="C:plasma membrane"/>
    <property type="evidence" value="ECO:0007669"/>
    <property type="project" value="UniProtKB-SubCell"/>
</dbReference>
<keyword evidence="7 9" id="KW-0472">Membrane</keyword>
<keyword evidence="12" id="KW-1185">Reference proteome</keyword>
<keyword evidence="6 9" id="KW-1133">Transmembrane helix</keyword>
<feature type="transmembrane region" description="Helical" evidence="9">
    <location>
        <begin position="12"/>
        <end position="36"/>
    </location>
</feature>
<reference evidence="11" key="1">
    <citation type="submission" date="2021-02" db="EMBL/GenBank/DDBJ databases">
        <authorList>
            <person name="Dougan E. K."/>
            <person name="Rhodes N."/>
            <person name="Thang M."/>
            <person name="Chan C."/>
        </authorList>
    </citation>
    <scope>NUCLEOTIDE SEQUENCE</scope>
</reference>
<name>A0A813D9M9_POLGL</name>
<dbReference type="GO" id="GO:0015293">
    <property type="term" value="F:symporter activity"/>
    <property type="evidence" value="ECO:0007669"/>
    <property type="project" value="UniProtKB-KW"/>
</dbReference>
<protein>
    <recommendedName>
        <fullName evidence="10">Major facilitator superfamily (MFS) profile domain-containing protein</fullName>
    </recommendedName>
</protein>
<dbReference type="InterPro" id="IPR051084">
    <property type="entry name" value="H+-coupled_symporters"/>
</dbReference>
<dbReference type="SUPFAM" id="SSF103473">
    <property type="entry name" value="MFS general substrate transporter"/>
    <property type="match status" value="1"/>
</dbReference>
<keyword evidence="5" id="KW-0769">Symport</keyword>
<organism evidence="11 12">
    <name type="scientific">Polarella glacialis</name>
    <name type="common">Dinoflagellate</name>
    <dbReference type="NCBI Taxonomy" id="89957"/>
    <lineage>
        <taxon>Eukaryota</taxon>
        <taxon>Sar</taxon>
        <taxon>Alveolata</taxon>
        <taxon>Dinophyceae</taxon>
        <taxon>Suessiales</taxon>
        <taxon>Suessiaceae</taxon>
        <taxon>Polarella</taxon>
    </lineage>
</organism>
<evidence type="ECO:0000256" key="3">
    <source>
        <dbReference type="ARBA" id="ARBA00022475"/>
    </source>
</evidence>
<dbReference type="EMBL" id="CAJNNV010000746">
    <property type="protein sequence ID" value="CAE8583469.1"/>
    <property type="molecule type" value="Genomic_DNA"/>
</dbReference>
<comment type="caution">
    <text evidence="11">The sequence shown here is derived from an EMBL/GenBank/DDBJ whole genome shotgun (WGS) entry which is preliminary data.</text>
</comment>
<evidence type="ECO:0000259" key="10">
    <source>
        <dbReference type="PROSITE" id="PS50850"/>
    </source>
</evidence>
<evidence type="ECO:0000256" key="8">
    <source>
        <dbReference type="SAM" id="MobiDB-lite"/>
    </source>
</evidence>
<evidence type="ECO:0000256" key="4">
    <source>
        <dbReference type="ARBA" id="ARBA00022692"/>
    </source>
</evidence>
<feature type="transmembrane region" description="Helical" evidence="9">
    <location>
        <begin position="153"/>
        <end position="175"/>
    </location>
</feature>
<dbReference type="PANTHER" id="PTHR43528">
    <property type="entry name" value="ALPHA-KETOGLUTARATE PERMEASE"/>
    <property type="match status" value="1"/>
</dbReference>
<evidence type="ECO:0000313" key="12">
    <source>
        <dbReference type="Proteomes" id="UP000654075"/>
    </source>
</evidence>
<feature type="transmembrane region" description="Helical" evidence="9">
    <location>
        <begin position="114"/>
        <end position="141"/>
    </location>
</feature>
<dbReference type="PANTHER" id="PTHR43528:SF1">
    <property type="entry name" value="ALPHA-KETOGLUTARATE PERMEASE"/>
    <property type="match status" value="1"/>
</dbReference>
<gene>
    <name evidence="11" type="ORF">PGLA1383_LOCUS2432</name>
</gene>
<evidence type="ECO:0000256" key="7">
    <source>
        <dbReference type="ARBA" id="ARBA00023136"/>
    </source>
</evidence>
<keyword evidence="2" id="KW-0813">Transport</keyword>
<feature type="transmembrane region" description="Helical" evidence="9">
    <location>
        <begin position="81"/>
        <end position="102"/>
    </location>
</feature>
<dbReference type="InterPro" id="IPR036259">
    <property type="entry name" value="MFS_trans_sf"/>
</dbReference>
<evidence type="ECO:0000256" key="6">
    <source>
        <dbReference type="ARBA" id="ARBA00022989"/>
    </source>
</evidence>
<accession>A0A813D9M9</accession>
<keyword evidence="3" id="KW-1003">Cell membrane</keyword>